<dbReference type="InterPro" id="IPR003850">
    <property type="entry name" value="PurS"/>
</dbReference>
<keyword evidence="1 6" id="KW-0963">Cytoplasm</keyword>
<dbReference type="GO" id="GO:0005737">
    <property type="term" value="C:cytoplasm"/>
    <property type="evidence" value="ECO:0007669"/>
    <property type="project" value="UniProtKB-SubCell"/>
</dbReference>
<organism evidence="7 8">
    <name type="scientific">Pannonibacter indicus</name>
    <dbReference type="NCBI Taxonomy" id="466044"/>
    <lineage>
        <taxon>Bacteria</taxon>
        <taxon>Pseudomonadati</taxon>
        <taxon>Pseudomonadota</taxon>
        <taxon>Alphaproteobacteria</taxon>
        <taxon>Hyphomicrobiales</taxon>
        <taxon>Stappiaceae</taxon>
        <taxon>Pannonibacter</taxon>
    </lineage>
</organism>
<proteinExistence type="inferred from homology"/>
<dbReference type="NCBIfam" id="TIGR00302">
    <property type="entry name" value="phosphoribosylformylglycinamidine synthase subunit PurS"/>
    <property type="match status" value="1"/>
</dbReference>
<accession>A0A0K6HLG4</accession>
<comment type="subcellular location">
    <subcellularLocation>
        <location evidence="6">Cytoplasm</location>
    </subcellularLocation>
</comment>
<keyword evidence="4 6" id="KW-0658">Purine biosynthesis</keyword>
<dbReference type="PANTHER" id="PTHR34696">
    <property type="entry name" value="PHOSPHORIBOSYLFORMYLGLYCINAMIDINE SYNTHASE SUBUNIT PURS"/>
    <property type="match status" value="1"/>
</dbReference>
<name>A0A0K6HLG4_9HYPH</name>
<keyword evidence="2 6" id="KW-0436">Ligase</keyword>
<reference evidence="8" key="1">
    <citation type="submission" date="2015-08" db="EMBL/GenBank/DDBJ databases">
        <authorList>
            <person name="Varghese N."/>
        </authorList>
    </citation>
    <scope>NUCLEOTIDE SEQUENCE [LARGE SCALE GENOMIC DNA]</scope>
    <source>
        <strain evidence="8">DSM 23407</strain>
    </source>
</reference>
<dbReference type="InterPro" id="IPR036604">
    <property type="entry name" value="PurS-like_sf"/>
</dbReference>
<dbReference type="SUPFAM" id="SSF82697">
    <property type="entry name" value="PurS-like"/>
    <property type="match status" value="1"/>
</dbReference>
<dbReference type="EC" id="6.3.5.3" evidence="6"/>
<protein>
    <recommendedName>
        <fullName evidence="6">Phosphoribosylformylglycinamidine synthase subunit PurS</fullName>
        <shortName evidence="6">FGAM synthase</shortName>
        <ecNumber evidence="6">6.3.5.3</ecNumber>
    </recommendedName>
    <alternativeName>
        <fullName evidence="6">Formylglycinamide ribonucleotide amidotransferase subunit III</fullName>
        <shortName evidence="6">FGAR amidotransferase III</shortName>
        <shortName evidence="6">FGAR-AT III</shortName>
    </alternativeName>
    <alternativeName>
        <fullName evidence="6">Phosphoribosylformylglycinamidine synthase subunit III</fullName>
    </alternativeName>
</protein>
<evidence type="ECO:0000256" key="6">
    <source>
        <dbReference type="HAMAP-Rule" id="MF_01926"/>
    </source>
</evidence>
<dbReference type="GO" id="GO:0004642">
    <property type="term" value="F:phosphoribosylformylglycinamidine synthase activity"/>
    <property type="evidence" value="ECO:0007669"/>
    <property type="project" value="UniProtKB-UniRule"/>
</dbReference>
<evidence type="ECO:0000256" key="2">
    <source>
        <dbReference type="ARBA" id="ARBA00022598"/>
    </source>
</evidence>
<evidence type="ECO:0000256" key="5">
    <source>
        <dbReference type="ARBA" id="ARBA00022840"/>
    </source>
</evidence>
<keyword evidence="8" id="KW-1185">Reference proteome</keyword>
<evidence type="ECO:0000256" key="3">
    <source>
        <dbReference type="ARBA" id="ARBA00022741"/>
    </source>
</evidence>
<dbReference type="GO" id="GO:0006189">
    <property type="term" value="P:'de novo' IMP biosynthetic process"/>
    <property type="evidence" value="ECO:0007669"/>
    <property type="project" value="UniProtKB-UniRule"/>
</dbReference>
<dbReference type="Gene3D" id="3.30.1280.10">
    <property type="entry name" value="Phosphoribosylformylglycinamidine synthase subunit PurS"/>
    <property type="match status" value="1"/>
</dbReference>
<evidence type="ECO:0000313" key="7">
    <source>
        <dbReference type="EMBL" id="CUA91651.1"/>
    </source>
</evidence>
<dbReference type="GO" id="GO:0005524">
    <property type="term" value="F:ATP binding"/>
    <property type="evidence" value="ECO:0007669"/>
    <property type="project" value="UniProtKB-UniRule"/>
</dbReference>
<comment type="subunit">
    <text evidence="6">Part of the FGAM synthase complex composed of 1 PurL, 1 PurQ and 2 PurS subunits.</text>
</comment>
<evidence type="ECO:0000313" key="8">
    <source>
        <dbReference type="Proteomes" id="UP000183900"/>
    </source>
</evidence>
<dbReference type="Pfam" id="PF02700">
    <property type="entry name" value="PurS"/>
    <property type="match status" value="1"/>
</dbReference>
<comment type="function">
    <text evidence="6">Part of the phosphoribosylformylglycinamidine synthase complex involved in the purines biosynthetic pathway. Catalyzes the ATP-dependent conversion of formylglycinamide ribonucleotide (FGAR) and glutamine to yield formylglycinamidine ribonucleotide (FGAM) and glutamate. The FGAM synthase complex is composed of three subunits. PurQ produces an ammonia molecule by converting glutamine to glutamate. PurL transfers the ammonia molecule to FGAR to form FGAM in an ATP-dependent manner. PurS interacts with PurQ and PurL and is thought to assist in the transfer of the ammonia molecule from PurQ to PurL.</text>
</comment>
<sequence length="88" mass="9418">MAINGKTRAMKARVTVTLKNGVLDPQGKAIEGALGALGFDGINGVRQGKVFDVELSDRDAVKAREDLTAMCEKLLANTVIENYAIEIL</sequence>
<evidence type="ECO:0000256" key="1">
    <source>
        <dbReference type="ARBA" id="ARBA00022490"/>
    </source>
</evidence>
<evidence type="ECO:0000256" key="4">
    <source>
        <dbReference type="ARBA" id="ARBA00022755"/>
    </source>
</evidence>
<keyword evidence="3 6" id="KW-0547">Nucleotide-binding</keyword>
<dbReference type="PANTHER" id="PTHR34696:SF1">
    <property type="entry name" value="PHOSPHORIBOSYLFORMYLGLYCINAMIDINE SYNTHASE SUBUNIT PURS"/>
    <property type="match status" value="1"/>
</dbReference>
<dbReference type="HAMAP" id="MF_01926">
    <property type="entry name" value="PurS"/>
    <property type="match status" value="1"/>
</dbReference>
<comment type="catalytic activity">
    <reaction evidence="6">
        <text>N(2)-formyl-N(1)-(5-phospho-beta-D-ribosyl)glycinamide + L-glutamine + ATP + H2O = 2-formamido-N(1)-(5-O-phospho-beta-D-ribosyl)acetamidine + L-glutamate + ADP + phosphate + H(+)</text>
        <dbReference type="Rhea" id="RHEA:17129"/>
        <dbReference type="ChEBI" id="CHEBI:15377"/>
        <dbReference type="ChEBI" id="CHEBI:15378"/>
        <dbReference type="ChEBI" id="CHEBI:29985"/>
        <dbReference type="ChEBI" id="CHEBI:30616"/>
        <dbReference type="ChEBI" id="CHEBI:43474"/>
        <dbReference type="ChEBI" id="CHEBI:58359"/>
        <dbReference type="ChEBI" id="CHEBI:147286"/>
        <dbReference type="ChEBI" id="CHEBI:147287"/>
        <dbReference type="ChEBI" id="CHEBI:456216"/>
        <dbReference type="EC" id="6.3.5.3"/>
    </reaction>
</comment>
<keyword evidence="5 6" id="KW-0067">ATP-binding</keyword>
<dbReference type="UniPathway" id="UPA00074">
    <property type="reaction ID" value="UER00128"/>
</dbReference>
<gene>
    <name evidence="6" type="primary">purS</name>
    <name evidence="7" type="ORF">Ga0061067_10110</name>
</gene>
<comment type="pathway">
    <text evidence="6">Purine metabolism; IMP biosynthesis via de novo pathway; 5-amino-1-(5-phospho-D-ribosyl)imidazole from N(2)-formyl-N(1)-(5-phospho-D-ribosyl)glycinamide: step 1/2.</text>
</comment>
<dbReference type="Proteomes" id="UP000183900">
    <property type="component" value="Unassembled WGS sequence"/>
</dbReference>
<dbReference type="EMBL" id="CYHE01000001">
    <property type="protein sequence ID" value="CUA91651.1"/>
    <property type="molecule type" value="Genomic_DNA"/>
</dbReference>
<dbReference type="AlphaFoldDB" id="A0A0K6HLG4"/>
<comment type="similarity">
    <text evidence="6">Belongs to the PurS family.</text>
</comment>
<dbReference type="NCBIfam" id="NF004630">
    <property type="entry name" value="PRK05974.1"/>
    <property type="match status" value="1"/>
</dbReference>